<gene>
    <name evidence="1" type="ORF">SAMN06295998_102505</name>
</gene>
<evidence type="ECO:0000313" key="2">
    <source>
        <dbReference type="Proteomes" id="UP000192330"/>
    </source>
</evidence>
<accession>A0A1W2A811</accession>
<proteinExistence type="predicted"/>
<sequence length="709" mass="77160">MTQTGLTRYTGSWRGRALCAASILALMTALPSTLALAQGLPGYNLYGSPGLIDMPTAGPAPDATLATTVSRFGDTTRATLNFQITPRLSGSFRYSAIENFPAPGNVNGRYFDRSFDLRYELLTETQTLPAITVGLQDFIGTGLYGGEYLVATKELVPGLRVTGGLGWGRLGSYGAIGDTGDRPAELLGQGGVPTYDRWFRGDVAPFGGVSYSPNKSLTFKLEYSSDDYVQESTTGQFDRESPWNYGIDYRFNNGNQLSLYHVYGTEVGAQFTLFTNPKRAQVPGGTETAPLPVAVRSPAAVQDLGWTTDSAATSANAKSALKSSLEREGLVLEALKLEPRRATIRLRNPRYGAAPQAIGRTARAMSRVLPASVEEFVIVPVVNGMAMSAVSIQRSDLEALENDAATEMLAKARILDGYNMAPAPEAGLYPRFTWAFNPYIALSAFDPDNPVRADAGVRLKADYRVLPNLVLSGAVTKKIGGNLDDVTRNDPSGLPRVRTDYAKYSKEGDPAIEHLTLAAYGRPGKNLYSRVTLGYLEEMYAGASGELLWKQVGSPLALGVELNFVKQRDYDQMLGLRDYEVLTGHASAYYDFGNGFHGQLDVGRYLAGDYGATVALDREFANGWRVGAFATFTDVSYDDFGEGSFDKGIRLSIPLGWVLGQPSRQANNAEIKSLTRDGGARLNVDGRLYEQVRDYHRPELAKTWGKFWR</sequence>
<dbReference type="STRING" id="1387277.SAMN06295998_102505"/>
<protein>
    <submittedName>
        <fullName evidence="1">Exopolysaccharide biosynthesis protein YbjH</fullName>
    </submittedName>
</protein>
<name>A0A1W2A811_9RHOB</name>
<reference evidence="1 2" key="1">
    <citation type="submission" date="2017-04" db="EMBL/GenBank/DDBJ databases">
        <authorList>
            <person name="Afonso C.L."/>
            <person name="Miller P.J."/>
            <person name="Scott M.A."/>
            <person name="Spackman E."/>
            <person name="Goraichik I."/>
            <person name="Dimitrov K.M."/>
            <person name="Suarez D.L."/>
            <person name="Swayne D.E."/>
        </authorList>
    </citation>
    <scope>NUCLEOTIDE SEQUENCE [LARGE SCALE GENOMIC DNA]</scope>
    <source>
        <strain evidence="1 2">CGMCC 1.12644</strain>
    </source>
</reference>
<dbReference type="AlphaFoldDB" id="A0A1W2A811"/>
<keyword evidence="2" id="KW-1185">Reference proteome</keyword>
<dbReference type="Proteomes" id="UP000192330">
    <property type="component" value="Unassembled WGS sequence"/>
</dbReference>
<dbReference type="EMBL" id="FWYD01000002">
    <property type="protein sequence ID" value="SMC56561.1"/>
    <property type="molecule type" value="Genomic_DNA"/>
</dbReference>
<evidence type="ECO:0000313" key="1">
    <source>
        <dbReference type="EMBL" id="SMC56561.1"/>
    </source>
</evidence>
<dbReference type="InterPro" id="IPR010344">
    <property type="entry name" value="YbjH"/>
</dbReference>
<organism evidence="1 2">
    <name type="scientific">Primorskyibacter flagellatus</name>
    <dbReference type="NCBI Taxonomy" id="1387277"/>
    <lineage>
        <taxon>Bacteria</taxon>
        <taxon>Pseudomonadati</taxon>
        <taxon>Pseudomonadota</taxon>
        <taxon>Alphaproteobacteria</taxon>
        <taxon>Rhodobacterales</taxon>
        <taxon>Roseobacteraceae</taxon>
        <taxon>Primorskyibacter</taxon>
    </lineage>
</organism>
<dbReference type="Pfam" id="PF06082">
    <property type="entry name" value="YjbH"/>
    <property type="match status" value="1"/>
</dbReference>